<dbReference type="PROSITE" id="PS51910">
    <property type="entry name" value="GH18_2"/>
    <property type="match status" value="1"/>
</dbReference>
<evidence type="ECO:0000256" key="3">
    <source>
        <dbReference type="RuleBase" id="RU000489"/>
    </source>
</evidence>
<keyword evidence="5" id="KW-0472">Membrane</keyword>
<keyword evidence="2 3" id="KW-0326">Glycosidase</keyword>
<gene>
    <name evidence="8" type="ORF">DYB26_010106</name>
    <name evidence="7" type="ORF">DYB38_003168</name>
</gene>
<feature type="transmembrane region" description="Helical" evidence="5">
    <location>
        <begin position="317"/>
        <end position="341"/>
    </location>
</feature>
<name>A0A397DGQ0_APHAT</name>
<dbReference type="PROSITE" id="PS01095">
    <property type="entry name" value="GH18_1"/>
    <property type="match status" value="1"/>
</dbReference>
<evidence type="ECO:0000256" key="4">
    <source>
        <dbReference type="SAM" id="MobiDB-lite"/>
    </source>
</evidence>
<accession>A0A397DGQ0</accession>
<organism evidence="7 9">
    <name type="scientific">Aphanomyces astaci</name>
    <name type="common">Crayfish plague agent</name>
    <dbReference type="NCBI Taxonomy" id="112090"/>
    <lineage>
        <taxon>Eukaryota</taxon>
        <taxon>Sar</taxon>
        <taxon>Stramenopiles</taxon>
        <taxon>Oomycota</taxon>
        <taxon>Saprolegniomycetes</taxon>
        <taxon>Saprolegniales</taxon>
        <taxon>Verrucalvaceae</taxon>
        <taxon>Aphanomyces</taxon>
    </lineage>
</organism>
<keyword evidence="5" id="KW-1133">Transmembrane helix</keyword>
<feature type="domain" description="GH18" evidence="6">
    <location>
        <begin position="580"/>
        <end position="736"/>
    </location>
</feature>
<feature type="transmembrane region" description="Helical" evidence="5">
    <location>
        <begin position="361"/>
        <end position="384"/>
    </location>
</feature>
<dbReference type="GO" id="GO:0005975">
    <property type="term" value="P:carbohydrate metabolic process"/>
    <property type="evidence" value="ECO:0007669"/>
    <property type="project" value="InterPro"/>
</dbReference>
<dbReference type="InterPro" id="IPR001579">
    <property type="entry name" value="Glyco_hydro_18_chit_AS"/>
</dbReference>
<protein>
    <recommendedName>
        <fullName evidence="6">GH18 domain-containing protein</fullName>
    </recommendedName>
</protein>
<dbReference type="InterPro" id="IPR017853">
    <property type="entry name" value="GH"/>
</dbReference>
<evidence type="ECO:0000259" key="6">
    <source>
        <dbReference type="PROSITE" id="PS51910"/>
    </source>
</evidence>
<keyword evidence="1 3" id="KW-0378">Hydrolase</keyword>
<feature type="region of interest" description="Disordered" evidence="4">
    <location>
        <begin position="549"/>
        <end position="572"/>
    </location>
</feature>
<evidence type="ECO:0000313" key="10">
    <source>
        <dbReference type="Proteomes" id="UP000286510"/>
    </source>
</evidence>
<dbReference type="GO" id="GO:0004553">
    <property type="term" value="F:hydrolase activity, hydrolyzing O-glycosyl compounds"/>
    <property type="evidence" value="ECO:0007669"/>
    <property type="project" value="InterPro"/>
</dbReference>
<proteinExistence type="predicted"/>
<feature type="transmembrane region" description="Helical" evidence="5">
    <location>
        <begin position="229"/>
        <end position="248"/>
    </location>
</feature>
<evidence type="ECO:0000313" key="9">
    <source>
        <dbReference type="Proteomes" id="UP000265716"/>
    </source>
</evidence>
<dbReference type="VEuPathDB" id="FungiDB:H257_12369"/>
<dbReference type="VEuPathDB" id="FungiDB:H257_12370"/>
<dbReference type="Proteomes" id="UP000265716">
    <property type="component" value="Unassembled WGS sequence"/>
</dbReference>
<dbReference type="Gene3D" id="3.20.20.80">
    <property type="entry name" value="Glycosidases"/>
    <property type="match status" value="1"/>
</dbReference>
<evidence type="ECO:0000256" key="1">
    <source>
        <dbReference type="ARBA" id="ARBA00022801"/>
    </source>
</evidence>
<keyword evidence="5" id="KW-0812">Transmembrane</keyword>
<comment type="caution">
    <text evidence="7">The sequence shown here is derived from an EMBL/GenBank/DDBJ whole genome shotgun (WGS) entry which is preliminary data.</text>
</comment>
<dbReference type="Proteomes" id="UP000286510">
    <property type="component" value="Unassembled WGS sequence"/>
</dbReference>
<dbReference type="SUPFAM" id="SSF51445">
    <property type="entry name" value="(Trans)glycosidases"/>
    <property type="match status" value="1"/>
</dbReference>
<evidence type="ECO:0000256" key="2">
    <source>
        <dbReference type="ARBA" id="ARBA00023295"/>
    </source>
</evidence>
<evidence type="ECO:0000256" key="5">
    <source>
        <dbReference type="SAM" id="Phobius"/>
    </source>
</evidence>
<dbReference type="AlphaFoldDB" id="A0A397DGQ0"/>
<feature type="transmembrane region" description="Helical" evidence="5">
    <location>
        <begin position="518"/>
        <end position="537"/>
    </location>
</feature>
<dbReference type="Pfam" id="PF00704">
    <property type="entry name" value="Glyco_hydro_18"/>
    <property type="match status" value="1"/>
</dbReference>
<dbReference type="EMBL" id="QUTC01004510">
    <property type="protein sequence ID" value="RHY64156.1"/>
    <property type="molecule type" value="Genomic_DNA"/>
</dbReference>
<feature type="transmembrane region" description="Helical" evidence="5">
    <location>
        <begin position="175"/>
        <end position="196"/>
    </location>
</feature>
<evidence type="ECO:0000313" key="8">
    <source>
        <dbReference type="EMBL" id="RHZ09942.1"/>
    </source>
</evidence>
<feature type="compositionally biased region" description="Polar residues" evidence="4">
    <location>
        <begin position="559"/>
        <end position="571"/>
    </location>
</feature>
<dbReference type="EMBL" id="QUTF01015268">
    <property type="protein sequence ID" value="RHZ09942.1"/>
    <property type="molecule type" value="Genomic_DNA"/>
</dbReference>
<feature type="transmembrane region" description="Helical" evidence="5">
    <location>
        <begin position="287"/>
        <end position="311"/>
    </location>
</feature>
<feature type="transmembrane region" description="Helical" evidence="5">
    <location>
        <begin position="404"/>
        <end position="423"/>
    </location>
</feature>
<sequence length="736" mass="80827">MVRVFVRAPVPDTPASFLATYHRLSVLVNVGFALNLATTPLMAYVAEPYPWGIPLQNTFADVPYDALDAAAAPMFQGLYNNMTMAPLEWFKLDLATLSYAVRYTLVIPPADEFVSHPLRQVNALVSFPGASVANTPTCDVRLIDVAAAGFYGVGGRALVYDFLAANSSARASNRWCTCQFAVLLGIPIAVGCLWFYSTSSSADTLPSTSITAFFSVQLFETFSMCWFKLAYRVALSLYVVWLLWSRYYRHIVALHRSLNRLGLDCTSSCTRYKIMLGDPSGLIMSEFVVAVVVLLDIWMNVSYLSIAFIQVSQVTDVWQLILGCMYTVWGGALFVCILTVFTKRYKWEAIFTPVDPTVLTIASYIYGGPVLAVFVATPAMVVVYMLRHISLPGKNPVVDMEVSASIVAISLFVSSIPVVYSLARTYIRYRGGEGPQVYDIQVRLSLVSLLDTHANDPALAITTCPREHRASVATLGHPTSCTTTSSPFVAHAFTCVHLGETDWLIPFRLDGQFRYPSSANSQVIMAGCFAIFALVFLCTDSPVGMQPDDEDASTAALPTVSSWSTPTQRPSTCPEILPQDRVVLFWQSEVGGCEQVPNGVTHVVFGFAQTFGGIVTPSFQGAVASCVQSLRQRCMYVMGVIGGANNNVGMSTIHDPQAFAASVKSFVEEYLLDGVDIDDETSYFEGLYDDHRALHTALKTNGNDYLLSYDAYMLEADPVCWKSTLPYLTSFCRICR</sequence>
<dbReference type="InterPro" id="IPR001223">
    <property type="entry name" value="Glyco_hydro18_cat"/>
</dbReference>
<evidence type="ECO:0000313" key="7">
    <source>
        <dbReference type="EMBL" id="RHY64156.1"/>
    </source>
</evidence>
<reference evidence="9 10" key="1">
    <citation type="submission" date="2018-08" db="EMBL/GenBank/DDBJ databases">
        <title>Aphanomyces genome sequencing and annotation.</title>
        <authorList>
            <person name="Minardi D."/>
            <person name="Oidtmann B."/>
            <person name="Van Der Giezen M."/>
            <person name="Studholme D.J."/>
        </authorList>
    </citation>
    <scope>NUCLEOTIDE SEQUENCE [LARGE SCALE GENOMIC DNA]</scope>
    <source>
        <strain evidence="8 10">FDL457</strain>
        <strain evidence="7 9">SA</strain>
    </source>
</reference>